<dbReference type="RefSeq" id="WP_188532836.1">
    <property type="nucleotide sequence ID" value="NZ_BMGR01000015.1"/>
</dbReference>
<dbReference type="Pfam" id="PF03446">
    <property type="entry name" value="NAD_binding_2"/>
    <property type="match status" value="1"/>
</dbReference>
<comment type="similarity">
    <text evidence="1">Belongs to the HIBADH-related family.</text>
</comment>
<dbReference type="InterPro" id="IPR013328">
    <property type="entry name" value="6PGD_dom2"/>
</dbReference>
<feature type="domain" description="6-phosphogluconate dehydrogenase NADP-binding" evidence="5">
    <location>
        <begin position="3"/>
        <end position="161"/>
    </location>
</feature>
<comment type="caution">
    <text evidence="7">The sequence shown here is derived from an EMBL/GenBank/DDBJ whole genome shotgun (WGS) entry which is preliminary data.</text>
</comment>
<dbReference type="Pfam" id="PF14833">
    <property type="entry name" value="NAD_binding_11"/>
    <property type="match status" value="1"/>
</dbReference>
<dbReference type="InterPro" id="IPR006115">
    <property type="entry name" value="6PGDH_NADP-bd"/>
</dbReference>
<reference evidence="7" key="2">
    <citation type="submission" date="2020-09" db="EMBL/GenBank/DDBJ databases">
        <authorList>
            <person name="Sun Q."/>
            <person name="Zhou Y."/>
        </authorList>
    </citation>
    <scope>NUCLEOTIDE SEQUENCE</scope>
    <source>
        <strain evidence="7">CGMCC 1.12987</strain>
    </source>
</reference>
<dbReference type="PANTHER" id="PTHR43060">
    <property type="entry name" value="3-HYDROXYISOBUTYRATE DEHYDROGENASE-LIKE 1, MITOCHONDRIAL-RELATED"/>
    <property type="match status" value="1"/>
</dbReference>
<gene>
    <name evidence="7" type="primary">garR</name>
    <name evidence="7" type="ORF">GCM10010916_39920</name>
</gene>
<dbReference type="InterPro" id="IPR015815">
    <property type="entry name" value="HIBADH-related"/>
</dbReference>
<evidence type="ECO:0000256" key="4">
    <source>
        <dbReference type="PIRSR" id="PIRSR000103-1"/>
    </source>
</evidence>
<dbReference type="GO" id="GO:0051287">
    <property type="term" value="F:NAD binding"/>
    <property type="evidence" value="ECO:0007669"/>
    <property type="project" value="InterPro"/>
</dbReference>
<feature type="domain" description="3-hydroxyisobutyrate dehydrogenase-like NAD-binding" evidence="6">
    <location>
        <begin position="165"/>
        <end position="285"/>
    </location>
</feature>
<keyword evidence="3" id="KW-0520">NAD</keyword>
<sequence>MQKVGFIGLGSIGSRMAKNIGRAGYELTVYDINAEAMNELEREGATKANHPKEVGERSNIVFLMVQNYSQCVSCLQGDEGLLEGLRNGIVIVSSTVSPDEVRAIEIMCREKRIKVLDAPVSGGTKGASGGTLTLMVSGGEEAYRQCLPILQKVGSRIIKVGHEEGLGQAMKAVNQHLVSIHLVSMAEAMVLGVKNGLDPEMIYEVIKNSAGNSWMFEDKVPGVLSRDFSPRSSLAIQHKDLNICLDMGNRTRSPLLLGSVCKEIYKLADARGLAGEDSSSVIKIYEEMAKIMVDKHHLLQDDVGNGSESGI</sequence>
<reference evidence="7" key="1">
    <citation type="journal article" date="2014" name="Int. J. Syst. Evol. Microbiol.">
        <title>Complete genome sequence of Corynebacterium casei LMG S-19264T (=DSM 44701T), isolated from a smear-ripened cheese.</title>
        <authorList>
            <consortium name="US DOE Joint Genome Institute (JGI-PGF)"/>
            <person name="Walter F."/>
            <person name="Albersmeier A."/>
            <person name="Kalinowski J."/>
            <person name="Ruckert C."/>
        </authorList>
    </citation>
    <scope>NUCLEOTIDE SEQUENCE</scope>
    <source>
        <strain evidence="7">CGMCC 1.12987</strain>
    </source>
</reference>
<keyword evidence="2" id="KW-0560">Oxidoreductase</keyword>
<protein>
    <submittedName>
        <fullName evidence="7">2-hydroxy-3-oxopropionate reductase</fullName>
    </submittedName>
</protein>
<dbReference type="Gene3D" id="3.40.50.720">
    <property type="entry name" value="NAD(P)-binding Rossmann-like Domain"/>
    <property type="match status" value="1"/>
</dbReference>
<evidence type="ECO:0000256" key="2">
    <source>
        <dbReference type="ARBA" id="ARBA00023002"/>
    </source>
</evidence>
<accession>A0A917G2K9</accession>
<proteinExistence type="inferred from homology"/>
<dbReference type="PANTHER" id="PTHR43060:SF15">
    <property type="entry name" value="3-HYDROXYISOBUTYRATE DEHYDROGENASE-LIKE 1, MITOCHONDRIAL-RELATED"/>
    <property type="match status" value="1"/>
</dbReference>
<evidence type="ECO:0000313" key="8">
    <source>
        <dbReference type="Proteomes" id="UP000644756"/>
    </source>
</evidence>
<feature type="active site" evidence="4">
    <location>
        <position position="171"/>
    </location>
</feature>
<dbReference type="SUPFAM" id="SSF48179">
    <property type="entry name" value="6-phosphogluconate dehydrogenase C-terminal domain-like"/>
    <property type="match status" value="1"/>
</dbReference>
<evidence type="ECO:0000256" key="3">
    <source>
        <dbReference type="ARBA" id="ARBA00023027"/>
    </source>
</evidence>
<dbReference type="SUPFAM" id="SSF51735">
    <property type="entry name" value="NAD(P)-binding Rossmann-fold domains"/>
    <property type="match status" value="1"/>
</dbReference>
<dbReference type="Gene3D" id="1.10.1040.10">
    <property type="entry name" value="N-(1-d-carboxylethyl)-l-norvaline Dehydrogenase, domain 2"/>
    <property type="match status" value="1"/>
</dbReference>
<dbReference type="Proteomes" id="UP000644756">
    <property type="component" value="Unassembled WGS sequence"/>
</dbReference>
<evidence type="ECO:0000313" key="7">
    <source>
        <dbReference type="EMBL" id="GGG19099.1"/>
    </source>
</evidence>
<dbReference type="PIRSF" id="PIRSF000103">
    <property type="entry name" value="HIBADH"/>
    <property type="match status" value="1"/>
</dbReference>
<name>A0A917G2K9_9BACL</name>
<dbReference type="InterPro" id="IPR036291">
    <property type="entry name" value="NAD(P)-bd_dom_sf"/>
</dbReference>
<organism evidence="7 8">
    <name type="scientific">Paenibacillus abyssi</name>
    <dbReference type="NCBI Taxonomy" id="1340531"/>
    <lineage>
        <taxon>Bacteria</taxon>
        <taxon>Bacillati</taxon>
        <taxon>Bacillota</taxon>
        <taxon>Bacilli</taxon>
        <taxon>Bacillales</taxon>
        <taxon>Paenibacillaceae</taxon>
        <taxon>Paenibacillus</taxon>
    </lineage>
</organism>
<keyword evidence="8" id="KW-1185">Reference proteome</keyword>
<dbReference type="GO" id="GO:0016491">
    <property type="term" value="F:oxidoreductase activity"/>
    <property type="evidence" value="ECO:0007669"/>
    <property type="project" value="UniProtKB-KW"/>
</dbReference>
<dbReference type="InterPro" id="IPR008927">
    <property type="entry name" value="6-PGluconate_DH-like_C_sf"/>
</dbReference>
<dbReference type="AlphaFoldDB" id="A0A917G2K9"/>
<evidence type="ECO:0000256" key="1">
    <source>
        <dbReference type="ARBA" id="ARBA00009080"/>
    </source>
</evidence>
<evidence type="ECO:0000259" key="5">
    <source>
        <dbReference type="Pfam" id="PF03446"/>
    </source>
</evidence>
<evidence type="ECO:0000259" key="6">
    <source>
        <dbReference type="Pfam" id="PF14833"/>
    </source>
</evidence>
<dbReference type="InterPro" id="IPR029154">
    <property type="entry name" value="HIBADH-like_NADP-bd"/>
</dbReference>
<dbReference type="EMBL" id="BMGR01000015">
    <property type="protein sequence ID" value="GGG19099.1"/>
    <property type="molecule type" value="Genomic_DNA"/>
</dbReference>
<dbReference type="GO" id="GO:0050661">
    <property type="term" value="F:NADP binding"/>
    <property type="evidence" value="ECO:0007669"/>
    <property type="project" value="InterPro"/>
</dbReference>